<dbReference type="AlphaFoldDB" id="A0A317TA33"/>
<dbReference type="Proteomes" id="UP000246278">
    <property type="component" value="Unassembled WGS sequence"/>
</dbReference>
<organism evidence="1 2">
    <name type="scientific">Prosthecochloris marina</name>
    <dbReference type="NCBI Taxonomy" id="2017681"/>
    <lineage>
        <taxon>Bacteria</taxon>
        <taxon>Pseudomonadati</taxon>
        <taxon>Chlorobiota</taxon>
        <taxon>Chlorobiia</taxon>
        <taxon>Chlorobiales</taxon>
        <taxon>Chlorobiaceae</taxon>
        <taxon>Prosthecochloris</taxon>
    </lineage>
</organism>
<reference evidence="2" key="1">
    <citation type="submission" date="2017-10" db="EMBL/GenBank/DDBJ databases">
        <authorList>
            <person name="Gaisin V.A."/>
            <person name="Rysina M.S."/>
            <person name="Grouzdev D.S."/>
        </authorList>
    </citation>
    <scope>NUCLEOTIDE SEQUENCE [LARGE SCALE GENOMIC DNA]</scope>
    <source>
        <strain evidence="2">V1</strain>
    </source>
</reference>
<gene>
    <name evidence="1" type="ORF">CR164_05395</name>
</gene>
<proteinExistence type="predicted"/>
<comment type="caution">
    <text evidence="1">The sequence shown here is derived from an EMBL/GenBank/DDBJ whole genome shotgun (WGS) entry which is preliminary data.</text>
</comment>
<evidence type="ECO:0000313" key="1">
    <source>
        <dbReference type="EMBL" id="PWW82431.1"/>
    </source>
</evidence>
<keyword evidence="2" id="KW-1185">Reference proteome</keyword>
<sequence length="77" mass="9102">MITIGFYVQKAGKKIRDAMGTIPPLNIRIYHLFASFSSMPPELKKLFFTFLFYRLFPLDNKQLRKLFVRYSRAPAIQ</sequence>
<accession>A0A317TA33</accession>
<protein>
    <submittedName>
        <fullName evidence="1">Uncharacterized protein</fullName>
    </submittedName>
</protein>
<evidence type="ECO:0000313" key="2">
    <source>
        <dbReference type="Proteomes" id="UP000246278"/>
    </source>
</evidence>
<name>A0A317TA33_9CHLB</name>
<dbReference type="EMBL" id="PDNZ01000003">
    <property type="protein sequence ID" value="PWW82431.1"/>
    <property type="molecule type" value="Genomic_DNA"/>
</dbReference>